<reference evidence="6 7" key="1">
    <citation type="journal article" date="2019" name="Int. J. Syst. Evol. Microbiol.">
        <title>The Global Catalogue of Microorganisms (GCM) 10K type strain sequencing project: providing services to taxonomists for standard genome sequencing and annotation.</title>
        <authorList>
            <consortium name="The Broad Institute Genomics Platform"/>
            <consortium name="The Broad Institute Genome Sequencing Center for Infectious Disease"/>
            <person name="Wu L."/>
            <person name="Ma J."/>
        </authorList>
    </citation>
    <scope>NUCLEOTIDE SEQUENCE [LARGE SCALE GENOMIC DNA]</scope>
    <source>
        <strain evidence="6 7">JCM 14193</strain>
    </source>
</reference>
<dbReference type="InterPro" id="IPR053967">
    <property type="entry name" value="LlgE_F_G-like_D1"/>
</dbReference>
<evidence type="ECO:0000313" key="6">
    <source>
        <dbReference type="EMBL" id="GAA0468516.1"/>
    </source>
</evidence>
<comment type="similarity">
    <text evidence="1 2">Belongs to the flagella basal body rod proteins family.</text>
</comment>
<evidence type="ECO:0000256" key="2">
    <source>
        <dbReference type="RuleBase" id="RU362116"/>
    </source>
</evidence>
<feature type="domain" description="Flagellar basal-body/hook protein C-terminal" evidence="4">
    <location>
        <begin position="223"/>
        <end position="266"/>
    </location>
</feature>
<keyword evidence="6" id="KW-0282">Flagellum</keyword>
<dbReference type="Pfam" id="PF06429">
    <property type="entry name" value="Flg_bbr_C"/>
    <property type="match status" value="1"/>
</dbReference>
<keyword evidence="2" id="KW-0975">Bacterial flagellum</keyword>
<dbReference type="PANTHER" id="PTHR30435:SF19">
    <property type="entry name" value="FLAGELLAR BASAL-BODY ROD PROTEIN FLGG"/>
    <property type="match status" value="1"/>
</dbReference>
<name>A0ABN1A660_9BACI</name>
<keyword evidence="7" id="KW-1185">Reference proteome</keyword>
<dbReference type="InterPro" id="IPR001444">
    <property type="entry name" value="Flag_bb_rod_N"/>
</dbReference>
<evidence type="ECO:0000259" key="5">
    <source>
        <dbReference type="Pfam" id="PF22692"/>
    </source>
</evidence>
<feature type="domain" description="Flagellar basal body rod protein N-terminal" evidence="3">
    <location>
        <begin position="5"/>
        <end position="35"/>
    </location>
</feature>
<sequence length="273" mass="30413">MLRGFNTAGAGMIANQRHQDSLSNNMSNALTPGFKQDRSTFRAFPEMLIQNMENRNIPTENGLSIPRNHIVGSINSGTYLQEDVPLFEQGDVRETGLQTDLALQNGEIPDETGFLFFEVQNEDGEVRYTRNGNFTVDAEGFLTTNEGYYVLDEAGAPIQTGTEAFEVLETGEVISPFDQSMLGIAYHPNANDFVKEGDNLFNNDGDVEAVDARAADGVNFQVQQSHLEWSNVDPQAVMADMTRAHRMFEMNQQVVRTFDQSMELAANEIGRLR</sequence>
<keyword evidence="6" id="KW-0966">Cell projection</keyword>
<comment type="subcellular location">
    <subcellularLocation>
        <location evidence="2">Bacterial flagellum basal body</location>
    </subcellularLocation>
</comment>
<feature type="domain" description="Flagellar hook protein FlgE/F/G-like D1" evidence="5">
    <location>
        <begin position="116"/>
        <end position="173"/>
    </location>
</feature>
<dbReference type="InterPro" id="IPR010930">
    <property type="entry name" value="Flg_bb/hook_C_dom"/>
</dbReference>
<evidence type="ECO:0000259" key="4">
    <source>
        <dbReference type="Pfam" id="PF06429"/>
    </source>
</evidence>
<dbReference type="RefSeq" id="WP_343784130.1">
    <property type="nucleotide sequence ID" value="NZ_BAAACZ010000024.1"/>
</dbReference>
<dbReference type="InterPro" id="IPR020013">
    <property type="entry name" value="Flagellar_FlgE/F/G"/>
</dbReference>
<gene>
    <name evidence="6" type="primary">flhO</name>
    <name evidence="6" type="ORF">GCM10008935_25470</name>
</gene>
<dbReference type="Pfam" id="PF22692">
    <property type="entry name" value="LlgE_F_G_D1"/>
    <property type="match status" value="1"/>
</dbReference>
<keyword evidence="6" id="KW-0969">Cilium</keyword>
<evidence type="ECO:0000313" key="7">
    <source>
        <dbReference type="Proteomes" id="UP001500740"/>
    </source>
</evidence>
<organism evidence="6 7">
    <name type="scientific">Alkalibacillus silvisoli</name>
    <dbReference type="NCBI Taxonomy" id="392823"/>
    <lineage>
        <taxon>Bacteria</taxon>
        <taxon>Bacillati</taxon>
        <taxon>Bacillota</taxon>
        <taxon>Bacilli</taxon>
        <taxon>Bacillales</taxon>
        <taxon>Bacillaceae</taxon>
        <taxon>Alkalibacillus</taxon>
    </lineage>
</organism>
<comment type="caution">
    <text evidence="6">The sequence shown here is derived from an EMBL/GenBank/DDBJ whole genome shotgun (WGS) entry which is preliminary data.</text>
</comment>
<evidence type="ECO:0000259" key="3">
    <source>
        <dbReference type="Pfam" id="PF00460"/>
    </source>
</evidence>
<dbReference type="NCBIfam" id="TIGR03506">
    <property type="entry name" value="FlgEFG_subfam"/>
    <property type="match status" value="1"/>
</dbReference>
<evidence type="ECO:0000256" key="1">
    <source>
        <dbReference type="ARBA" id="ARBA00009677"/>
    </source>
</evidence>
<dbReference type="InterPro" id="IPR037925">
    <property type="entry name" value="FlgE/F/G-like"/>
</dbReference>
<proteinExistence type="inferred from homology"/>
<accession>A0ABN1A660</accession>
<dbReference type="Pfam" id="PF00460">
    <property type="entry name" value="Flg_bb_rod"/>
    <property type="match status" value="1"/>
</dbReference>
<dbReference type="PANTHER" id="PTHR30435">
    <property type="entry name" value="FLAGELLAR PROTEIN"/>
    <property type="match status" value="1"/>
</dbReference>
<protein>
    <submittedName>
        <fullName evidence="6">Flagellar hook-basal body complex protein FlhO</fullName>
    </submittedName>
</protein>
<dbReference type="SUPFAM" id="SSF117143">
    <property type="entry name" value="Flagellar hook protein flgE"/>
    <property type="match status" value="1"/>
</dbReference>
<dbReference type="EMBL" id="BAAACZ010000024">
    <property type="protein sequence ID" value="GAA0468516.1"/>
    <property type="molecule type" value="Genomic_DNA"/>
</dbReference>
<dbReference type="Proteomes" id="UP001500740">
    <property type="component" value="Unassembled WGS sequence"/>
</dbReference>